<evidence type="ECO:0000259" key="9">
    <source>
        <dbReference type="SMART" id="SM00665"/>
    </source>
</evidence>
<evidence type="ECO:0000256" key="7">
    <source>
        <dbReference type="SAM" id="MobiDB-lite"/>
    </source>
</evidence>
<feature type="transmembrane region" description="Helical" evidence="8">
    <location>
        <begin position="235"/>
        <end position="254"/>
    </location>
</feature>
<feature type="transmembrane region" description="Helical" evidence="8">
    <location>
        <begin position="534"/>
        <end position="556"/>
    </location>
</feature>
<evidence type="ECO:0000256" key="2">
    <source>
        <dbReference type="ARBA" id="ARBA00022448"/>
    </source>
</evidence>
<accession>A0A6S8BJJ5</accession>
<feature type="transmembrane region" description="Helical" evidence="8">
    <location>
        <begin position="343"/>
        <end position="365"/>
    </location>
</feature>
<proteinExistence type="predicted"/>
<evidence type="ECO:0000256" key="5">
    <source>
        <dbReference type="ARBA" id="ARBA00022989"/>
    </source>
</evidence>
<dbReference type="InterPro" id="IPR011701">
    <property type="entry name" value="MFS"/>
</dbReference>
<protein>
    <recommendedName>
        <fullName evidence="9">Cytochrome b561 domain-containing protein</fullName>
    </recommendedName>
</protein>
<feature type="transmembrane region" description="Helical" evidence="8">
    <location>
        <begin position="616"/>
        <end position="633"/>
    </location>
</feature>
<evidence type="ECO:0000256" key="1">
    <source>
        <dbReference type="ARBA" id="ARBA00004370"/>
    </source>
</evidence>
<feature type="domain" description="Cytochrome b561" evidence="9">
    <location>
        <begin position="476"/>
        <end position="629"/>
    </location>
</feature>
<dbReference type="AlphaFoldDB" id="A0A6S8BJJ5"/>
<dbReference type="Pfam" id="PF03188">
    <property type="entry name" value="Cytochrom_B561"/>
    <property type="match status" value="1"/>
</dbReference>
<organism evidence="10">
    <name type="scientific">Aureoumbra lagunensis</name>
    <dbReference type="NCBI Taxonomy" id="44058"/>
    <lineage>
        <taxon>Eukaryota</taxon>
        <taxon>Sar</taxon>
        <taxon>Stramenopiles</taxon>
        <taxon>Ochrophyta</taxon>
        <taxon>Pelagophyceae</taxon>
        <taxon>Pelagomonadales</taxon>
        <taxon>Aureoumbra</taxon>
    </lineage>
</organism>
<dbReference type="InterPro" id="IPR006593">
    <property type="entry name" value="Cyt_b561/ferric_Rdtase_TM"/>
</dbReference>
<dbReference type="EMBL" id="HBIJ01008053">
    <property type="protein sequence ID" value="CAE0364926.1"/>
    <property type="molecule type" value="Transcribed_RNA"/>
</dbReference>
<keyword evidence="5 8" id="KW-1133">Transmembrane helix</keyword>
<feature type="transmembrane region" description="Helical" evidence="8">
    <location>
        <begin position="132"/>
        <end position="158"/>
    </location>
</feature>
<dbReference type="EMBL" id="HBIJ01008052">
    <property type="protein sequence ID" value="CAE0364925.1"/>
    <property type="molecule type" value="Transcribed_RNA"/>
</dbReference>
<feature type="transmembrane region" description="Helical" evidence="8">
    <location>
        <begin position="96"/>
        <end position="120"/>
    </location>
</feature>
<feature type="transmembrane region" description="Helical" evidence="8">
    <location>
        <begin position="33"/>
        <end position="60"/>
    </location>
</feature>
<keyword evidence="4" id="KW-0249">Electron transport</keyword>
<evidence type="ECO:0000313" key="11">
    <source>
        <dbReference type="EMBL" id="CAE0364926.1"/>
    </source>
</evidence>
<feature type="transmembrane region" description="Helical" evidence="8">
    <location>
        <begin position="473"/>
        <end position="489"/>
    </location>
</feature>
<dbReference type="InterPro" id="IPR036259">
    <property type="entry name" value="MFS_trans_sf"/>
</dbReference>
<feature type="transmembrane region" description="Helical" evidence="8">
    <location>
        <begin position="72"/>
        <end position="90"/>
    </location>
</feature>
<evidence type="ECO:0000256" key="4">
    <source>
        <dbReference type="ARBA" id="ARBA00022982"/>
    </source>
</evidence>
<dbReference type="SUPFAM" id="SSF103473">
    <property type="entry name" value="MFS general substrate transporter"/>
    <property type="match status" value="1"/>
</dbReference>
<keyword evidence="6 8" id="KW-0472">Membrane</keyword>
<feature type="transmembrane region" description="Helical" evidence="8">
    <location>
        <begin position="266"/>
        <end position="293"/>
    </location>
</feature>
<evidence type="ECO:0000256" key="3">
    <source>
        <dbReference type="ARBA" id="ARBA00022692"/>
    </source>
</evidence>
<feature type="transmembrane region" description="Helical" evidence="8">
    <location>
        <begin position="410"/>
        <end position="428"/>
    </location>
</feature>
<evidence type="ECO:0000256" key="6">
    <source>
        <dbReference type="ARBA" id="ARBA00023136"/>
    </source>
</evidence>
<keyword evidence="3 8" id="KW-0812">Transmembrane</keyword>
<feature type="transmembrane region" description="Helical" evidence="8">
    <location>
        <begin position="170"/>
        <end position="190"/>
    </location>
</feature>
<feature type="transmembrane region" description="Helical" evidence="8">
    <location>
        <begin position="639"/>
        <end position="659"/>
    </location>
</feature>
<dbReference type="GO" id="GO:0016020">
    <property type="term" value="C:membrane"/>
    <property type="evidence" value="ECO:0007669"/>
    <property type="project" value="UniProtKB-SubCell"/>
</dbReference>
<evidence type="ECO:0000313" key="10">
    <source>
        <dbReference type="EMBL" id="CAE0364925.1"/>
    </source>
</evidence>
<comment type="subcellular location">
    <subcellularLocation>
        <location evidence="1">Membrane</location>
    </subcellularLocation>
</comment>
<dbReference type="Pfam" id="PF07690">
    <property type="entry name" value="MFS_1"/>
    <property type="match status" value="1"/>
</dbReference>
<dbReference type="SMART" id="SM00665">
    <property type="entry name" value="B561"/>
    <property type="match status" value="1"/>
</dbReference>
<reference evidence="10" key="1">
    <citation type="submission" date="2021-01" db="EMBL/GenBank/DDBJ databases">
        <authorList>
            <person name="Corre E."/>
            <person name="Pelletier E."/>
            <person name="Niang G."/>
            <person name="Scheremetjew M."/>
            <person name="Finn R."/>
            <person name="Kale V."/>
            <person name="Holt S."/>
            <person name="Cochrane G."/>
            <person name="Meng A."/>
            <person name="Brown T."/>
            <person name="Cohen L."/>
        </authorList>
    </citation>
    <scope>NUCLEOTIDE SEQUENCE</scope>
    <source>
        <strain evidence="10">CCMP1510</strain>
    </source>
</reference>
<dbReference type="Gene3D" id="1.20.1250.20">
    <property type="entry name" value="MFS general substrate transporter like domains"/>
    <property type="match status" value="1"/>
</dbReference>
<dbReference type="Gene3D" id="1.20.120.1770">
    <property type="match status" value="1"/>
</dbReference>
<name>A0A6S8BJJ5_9STRA</name>
<evidence type="ECO:0000256" key="8">
    <source>
        <dbReference type="SAM" id="Phobius"/>
    </source>
</evidence>
<feature type="transmembrane region" description="Helical" evidence="8">
    <location>
        <begin position="386"/>
        <end position="404"/>
    </location>
</feature>
<feature type="region of interest" description="Disordered" evidence="7">
    <location>
        <begin position="673"/>
        <end position="698"/>
    </location>
</feature>
<sequence length="698" mass="76574">MSGGEVPFVVVVFTCLVCTGIMANFTIVLPLSVYWSGAMLADAGIISSYAIGAIISLTFWVRYDSSSIKLCYLNHAFMVIIGNVLFAFTPSIDQWWYSWLARFVLGLEGGAMYNANLALISLSNPANRVKYLAYYQSFVGLGLVLGPAISATTTALALGFTSHPHSLRTILAAVFMGLWGFFLFIALIFYMPDDASIRETVGHSDSKGIPLDNTSSQSDTDEIVKENNWSYLDKAYVLLLAFLGNFMRIFQRLAWEVSAIVLLAQYFNWGAIAAGYSLAIFGILQTVAQYFYGEARKSLQSGTLKDSVKDLRRFETLEIIAIAALFSKTNASHNWRDFFNITFILASLLFYLASCLTSAPLNDLILFRSTRAGLYEKNVHAHKKTLLAMQYGIFVAFFAAPIAARAVLHIGGLNTTSLAGLLVLGWALQTTTNSITIGRIGSRRPVVIAFIITLFMIWSSFDKSLGGTGPKNLFTYHPVAMTIAFYALMTPGHLVYRDDAAFLTTGDFSLLFSNPTPENDDKGIDKSDRRKAHLIYLSLATFFAVVGYFFIFAAHAQSGESQIGQAETSSRSAHVALGYICLLWLAIQATTGSFKFNALSTGLPPVFTWHGLSGKYLLLFAYITSCLGFWLRMNYSNQGAWNIGIKFALTGGAISLFAYRAFPNSMHPPAGIDQDPIPEDVIDRPSAHGQGDTSTNLA</sequence>
<gene>
    <name evidence="10" type="ORF">ALAG00032_LOCUS5667</name>
    <name evidence="11" type="ORF">ALAG00032_LOCUS5668</name>
</gene>
<feature type="transmembrane region" description="Helical" evidence="8">
    <location>
        <begin position="7"/>
        <end position="27"/>
    </location>
</feature>
<feature type="transmembrane region" description="Helical" evidence="8">
    <location>
        <begin position="576"/>
        <end position="596"/>
    </location>
</feature>
<feature type="transmembrane region" description="Helical" evidence="8">
    <location>
        <begin position="440"/>
        <end position="461"/>
    </location>
</feature>
<dbReference type="GO" id="GO:0022857">
    <property type="term" value="F:transmembrane transporter activity"/>
    <property type="evidence" value="ECO:0007669"/>
    <property type="project" value="InterPro"/>
</dbReference>
<keyword evidence="2" id="KW-0813">Transport</keyword>